<dbReference type="EMBL" id="GBXM01082468">
    <property type="protein sequence ID" value="JAH26109.1"/>
    <property type="molecule type" value="Transcribed_RNA"/>
</dbReference>
<accession>A0A0E9RAH8</accession>
<reference evidence="1" key="2">
    <citation type="journal article" date="2015" name="Fish Shellfish Immunol.">
        <title>Early steps in the European eel (Anguilla anguilla)-Vibrio vulnificus interaction in the gills: Role of the RtxA13 toxin.</title>
        <authorList>
            <person name="Callol A."/>
            <person name="Pajuelo D."/>
            <person name="Ebbesson L."/>
            <person name="Teles M."/>
            <person name="MacKenzie S."/>
            <person name="Amaro C."/>
        </authorList>
    </citation>
    <scope>NUCLEOTIDE SEQUENCE</scope>
</reference>
<sequence>MHPNTLKYIPVSIHTHRDRLVNTH</sequence>
<dbReference type="AlphaFoldDB" id="A0A0E9RAH8"/>
<name>A0A0E9RAH8_ANGAN</name>
<reference evidence="1" key="1">
    <citation type="submission" date="2014-11" db="EMBL/GenBank/DDBJ databases">
        <authorList>
            <person name="Amaro Gonzalez C."/>
        </authorList>
    </citation>
    <scope>NUCLEOTIDE SEQUENCE</scope>
</reference>
<proteinExistence type="predicted"/>
<organism evidence="1">
    <name type="scientific">Anguilla anguilla</name>
    <name type="common">European freshwater eel</name>
    <name type="synonym">Muraena anguilla</name>
    <dbReference type="NCBI Taxonomy" id="7936"/>
    <lineage>
        <taxon>Eukaryota</taxon>
        <taxon>Metazoa</taxon>
        <taxon>Chordata</taxon>
        <taxon>Craniata</taxon>
        <taxon>Vertebrata</taxon>
        <taxon>Euteleostomi</taxon>
        <taxon>Actinopterygii</taxon>
        <taxon>Neopterygii</taxon>
        <taxon>Teleostei</taxon>
        <taxon>Anguilliformes</taxon>
        <taxon>Anguillidae</taxon>
        <taxon>Anguilla</taxon>
    </lineage>
</organism>
<protein>
    <submittedName>
        <fullName evidence="1">Uncharacterized protein</fullName>
    </submittedName>
</protein>
<evidence type="ECO:0000313" key="1">
    <source>
        <dbReference type="EMBL" id="JAH26109.1"/>
    </source>
</evidence>